<name>A0A7X5R3P5_9MICO</name>
<dbReference type="Proteomes" id="UP000541033">
    <property type="component" value="Unassembled WGS sequence"/>
</dbReference>
<evidence type="ECO:0000256" key="1">
    <source>
        <dbReference type="SAM" id="Phobius"/>
    </source>
</evidence>
<dbReference type="Pfam" id="PF18986">
    <property type="entry name" value="DUF5719"/>
    <property type="match status" value="1"/>
</dbReference>
<protein>
    <recommendedName>
        <fullName evidence="4">Large extracellular alpha-helical protein</fullName>
    </recommendedName>
</protein>
<dbReference type="RefSeq" id="WP_167151980.1">
    <property type="nucleotide sequence ID" value="NZ_JAAMOX010000003.1"/>
</dbReference>
<keyword evidence="1" id="KW-1133">Transmembrane helix</keyword>
<evidence type="ECO:0000313" key="3">
    <source>
        <dbReference type="Proteomes" id="UP000541033"/>
    </source>
</evidence>
<sequence length="472" mass="47944">MASSQRNALTLTGRIATGLIAGGLTAGVIYVLGVVSVPTVERGVVSTQVDTAAATQSELACSGSFVEIGADPANPIGVVDVGEAVLALQSPDGALAPEALSRSTTTASEAAAPRAMSLSGDAKTTAAAAQAQAAAQERLRGFSASSCGQPLAESWLVAGSTVSGLTSLVLLTNPGEVAANVSLQVYSENGLVETPGSTGIVVEPRSQRIISLNGLAPSANATIVHMQARGGKVFAALQQSQVQGLNAVGVDTAVAVSAPSTQLVIPGVRVVHPDGVSSIDEHGHDEAVQILRVMSLADSDSTVTVTAHGEKGATTKLGTFDMKPELVNEFELEPLPQGTYTITVDSETPILGAMRVFTIGSKSSDFAWFGASDLFDEQAALAVARGPKPQITLYNPGAKTATVELTLDANTRSVTVPAGASITVGAEAGKGYSLDSDQLIGASVSYGDDGQLSGYSLQSPAVRAEPLTVYTR</sequence>
<accession>A0A7X5R3P5</accession>
<comment type="caution">
    <text evidence="2">The sequence shown here is derived from an EMBL/GenBank/DDBJ whole genome shotgun (WGS) entry which is preliminary data.</text>
</comment>
<dbReference type="InterPro" id="IPR043777">
    <property type="entry name" value="DUF5719"/>
</dbReference>
<reference evidence="2 3" key="1">
    <citation type="submission" date="2020-02" db="EMBL/GenBank/DDBJ databases">
        <title>Sequencing the genomes of 1000 actinobacteria strains.</title>
        <authorList>
            <person name="Klenk H.-P."/>
        </authorList>
    </citation>
    <scope>NUCLEOTIDE SEQUENCE [LARGE SCALE GENOMIC DNA]</scope>
    <source>
        <strain evidence="2 3">DSM 27960</strain>
    </source>
</reference>
<keyword evidence="3" id="KW-1185">Reference proteome</keyword>
<proteinExistence type="predicted"/>
<gene>
    <name evidence="2" type="ORF">FHX76_002998</name>
</gene>
<dbReference type="EMBL" id="JAAMOX010000003">
    <property type="protein sequence ID" value="NIH55083.1"/>
    <property type="molecule type" value="Genomic_DNA"/>
</dbReference>
<evidence type="ECO:0008006" key="4">
    <source>
        <dbReference type="Google" id="ProtNLM"/>
    </source>
</evidence>
<feature type="transmembrane region" description="Helical" evidence="1">
    <location>
        <begin position="12"/>
        <end position="32"/>
    </location>
</feature>
<organism evidence="2 3">
    <name type="scientific">Lysinibacter cavernae</name>
    <dbReference type="NCBI Taxonomy" id="1640652"/>
    <lineage>
        <taxon>Bacteria</taxon>
        <taxon>Bacillati</taxon>
        <taxon>Actinomycetota</taxon>
        <taxon>Actinomycetes</taxon>
        <taxon>Micrococcales</taxon>
        <taxon>Microbacteriaceae</taxon>
        <taxon>Lysinibacter</taxon>
    </lineage>
</organism>
<evidence type="ECO:0000313" key="2">
    <source>
        <dbReference type="EMBL" id="NIH55083.1"/>
    </source>
</evidence>
<keyword evidence="1" id="KW-0812">Transmembrane</keyword>
<keyword evidence="1" id="KW-0472">Membrane</keyword>
<dbReference type="AlphaFoldDB" id="A0A7X5R3P5"/>